<dbReference type="HOGENOM" id="CLU_593227_0_0_1"/>
<keyword evidence="3" id="KW-0560">Oxidoreductase</keyword>
<dbReference type="PANTHER" id="PTHR43762">
    <property type="entry name" value="L-GULONOLACTONE OXIDASE"/>
    <property type="match status" value="1"/>
</dbReference>
<dbReference type="EMBL" id="AZNH01000053">
    <property type="protein sequence ID" value="KID83758.1"/>
    <property type="molecule type" value="Genomic_DNA"/>
</dbReference>
<dbReference type="PANTHER" id="PTHR43762:SF1">
    <property type="entry name" value="D-ARABINONO-1,4-LACTONE OXIDASE"/>
    <property type="match status" value="1"/>
</dbReference>
<dbReference type="GO" id="GO:0003885">
    <property type="term" value="F:D-arabinono-1,4-lactone oxidase activity"/>
    <property type="evidence" value="ECO:0007669"/>
    <property type="project" value="UniProtKB-EC"/>
</dbReference>
<reference evidence="6 7" key="1">
    <citation type="journal article" date="2014" name="Proc. Natl. Acad. Sci. U.S.A.">
        <title>Trajectory and genomic determinants of fungal-pathogen speciation and host adaptation.</title>
        <authorList>
            <person name="Hu X."/>
            <person name="Xiao G."/>
            <person name="Zheng P."/>
            <person name="Shang Y."/>
            <person name="Su Y."/>
            <person name="Zhang X."/>
            <person name="Liu X."/>
            <person name="Zhan S."/>
            <person name="St Leger R.J."/>
            <person name="Wang C."/>
        </authorList>
    </citation>
    <scope>NUCLEOTIDE SEQUENCE [LARGE SCALE GENOMIC DNA]</scope>
    <source>
        <strain evidence="6 7">ARSEF 977</strain>
    </source>
</reference>
<dbReference type="InterPro" id="IPR016167">
    <property type="entry name" value="FAD-bd_PCMH_sub1"/>
</dbReference>
<dbReference type="Pfam" id="PF04030">
    <property type="entry name" value="ALO"/>
    <property type="match status" value="1"/>
</dbReference>
<dbReference type="Gene3D" id="3.30.43.10">
    <property type="entry name" value="Uridine Diphospho-n-acetylenolpyruvylglucosamine Reductase, domain 2"/>
    <property type="match status" value="1"/>
</dbReference>
<dbReference type="InterPro" id="IPR016169">
    <property type="entry name" value="FAD-bd_PCMH_sub2"/>
</dbReference>
<accession>A0A0B4GMF0</accession>
<dbReference type="InterPro" id="IPR010031">
    <property type="entry name" value="FAD_lactone_oxidase-like"/>
</dbReference>
<dbReference type="PROSITE" id="PS51387">
    <property type="entry name" value="FAD_PCMH"/>
    <property type="match status" value="1"/>
</dbReference>
<organism evidence="6 7">
    <name type="scientific">Metarhizium guizhouense (strain ARSEF 977)</name>
    <dbReference type="NCBI Taxonomy" id="1276136"/>
    <lineage>
        <taxon>Eukaryota</taxon>
        <taxon>Fungi</taxon>
        <taxon>Dikarya</taxon>
        <taxon>Ascomycota</taxon>
        <taxon>Pezizomycotina</taxon>
        <taxon>Sordariomycetes</taxon>
        <taxon>Hypocreomycetidae</taxon>
        <taxon>Hypocreales</taxon>
        <taxon>Clavicipitaceae</taxon>
        <taxon>Metarhizium</taxon>
    </lineage>
</organism>
<keyword evidence="7" id="KW-1185">Reference proteome</keyword>
<dbReference type="EC" id="1.1.3.37" evidence="2"/>
<comment type="caution">
    <text evidence="6">The sequence shown here is derived from an EMBL/GenBank/DDBJ whole genome shotgun (WGS) entry which is preliminary data.</text>
</comment>
<evidence type="ECO:0000256" key="2">
    <source>
        <dbReference type="ARBA" id="ARBA00013136"/>
    </source>
</evidence>
<dbReference type="GO" id="GO:0071949">
    <property type="term" value="F:FAD binding"/>
    <property type="evidence" value="ECO:0007669"/>
    <property type="project" value="InterPro"/>
</dbReference>
<dbReference type="Pfam" id="PF01565">
    <property type="entry name" value="FAD_binding_4"/>
    <property type="match status" value="1"/>
</dbReference>
<dbReference type="SUPFAM" id="SSF56176">
    <property type="entry name" value="FAD-binding/transporter-associated domain-like"/>
    <property type="match status" value="1"/>
</dbReference>
<dbReference type="UniPathway" id="UPA00771">
    <property type="reaction ID" value="UER00766"/>
</dbReference>
<dbReference type="Gene3D" id="3.30.465.10">
    <property type="match status" value="1"/>
</dbReference>
<dbReference type="AlphaFoldDB" id="A0A0B4GMF0"/>
<gene>
    <name evidence="6" type="ORF">MGU_08949</name>
</gene>
<sequence length="463" mass="52385">MVSLVNWNDEIRYEVPHGQFKTPTQVSEVQAAVRQAYEQGQRLTVVGAMHSTTECTVGTGTVISMKNFARVLEVDKERLTVTVEGGVTLHQLCGHLKELDLQPPVVLEWGNFQIGAISGTHANDTSMKRSAQFSSYVLGVKLVTPSGEIMEISESQNAEYLPAIRSHFGMLGVVYEVTVRIFKTQPLHVSFQVGQIDTFMDNFAAELQALKADNDQVFGMLFANTGELLWQCRKFLDPAIPRPSSPTAWLDSIESKNISLFGGLFLPLVKAVTALRPSAEVAGLINNAMVSLPLKIIRHSRYIIDPCDRGVMYAADDPNFEFYDWVFPEGKWCDMIRAFLQLSDRFRRQHDFILPLPALVYFIKQDRESLLSRSRSANMMAIDPEYPDPKEPKWKEFRLAFNEVAVRHGGIPHINKTRDGAISHFAQTEDQESIRQFLAIRQQLDPKGLFLNDYFKTMFANYL</sequence>
<dbReference type="InterPro" id="IPR036318">
    <property type="entry name" value="FAD-bd_PCMH-like_sf"/>
</dbReference>
<protein>
    <recommendedName>
        <fullName evidence="2">D-arabinono-1,4-lactone oxidase</fullName>
        <ecNumber evidence="2">1.1.3.37</ecNumber>
    </recommendedName>
    <alternativeName>
        <fullName evidence="4">L-galactono-gamma-lactone oxidase</fullName>
    </alternativeName>
</protein>
<comment type="pathway">
    <text evidence="1">Cofactor biosynthesis; D-erythroascorbate biosynthesis; dehydro-D-arabinono-1,4-lactone from D-arabinose: step 2/2.</text>
</comment>
<dbReference type="InterPro" id="IPR006094">
    <property type="entry name" value="Oxid_FAD_bind_N"/>
</dbReference>
<dbReference type="InterPro" id="IPR007173">
    <property type="entry name" value="ALO_C"/>
</dbReference>
<feature type="domain" description="FAD-binding PCMH-type" evidence="5">
    <location>
        <begin position="12"/>
        <end position="184"/>
    </location>
</feature>
<evidence type="ECO:0000313" key="6">
    <source>
        <dbReference type="EMBL" id="KID83758.1"/>
    </source>
</evidence>
<name>A0A0B4GMF0_METGA</name>
<evidence type="ECO:0000256" key="3">
    <source>
        <dbReference type="ARBA" id="ARBA00023002"/>
    </source>
</evidence>
<dbReference type="Proteomes" id="UP000031192">
    <property type="component" value="Unassembled WGS sequence"/>
</dbReference>
<evidence type="ECO:0000256" key="4">
    <source>
        <dbReference type="ARBA" id="ARBA00033418"/>
    </source>
</evidence>
<proteinExistence type="predicted"/>
<evidence type="ECO:0000256" key="1">
    <source>
        <dbReference type="ARBA" id="ARBA00005083"/>
    </source>
</evidence>
<evidence type="ECO:0000259" key="5">
    <source>
        <dbReference type="PROSITE" id="PS51387"/>
    </source>
</evidence>
<dbReference type="GO" id="GO:0016020">
    <property type="term" value="C:membrane"/>
    <property type="evidence" value="ECO:0007669"/>
    <property type="project" value="InterPro"/>
</dbReference>
<evidence type="ECO:0000313" key="7">
    <source>
        <dbReference type="Proteomes" id="UP000031192"/>
    </source>
</evidence>
<dbReference type="InterPro" id="IPR016166">
    <property type="entry name" value="FAD-bd_PCMH"/>
</dbReference>